<keyword evidence="5" id="KW-0175">Coiled coil</keyword>
<dbReference type="GO" id="GO:0030150">
    <property type="term" value="P:protein import into mitochondrial matrix"/>
    <property type="evidence" value="ECO:0007669"/>
    <property type="project" value="TreeGrafter"/>
</dbReference>
<dbReference type="PANTHER" id="PTHR20922:SF13">
    <property type="entry name" value="DNL-TYPE ZINC FINGER PROTEIN"/>
    <property type="match status" value="1"/>
</dbReference>
<accession>A0A177WBN7</accession>
<evidence type="ECO:0000256" key="1">
    <source>
        <dbReference type="ARBA" id="ARBA00022723"/>
    </source>
</evidence>
<evidence type="ECO:0000259" key="6">
    <source>
        <dbReference type="PROSITE" id="PS51501"/>
    </source>
</evidence>
<evidence type="ECO:0000256" key="3">
    <source>
        <dbReference type="ARBA" id="ARBA00022833"/>
    </source>
</evidence>
<dbReference type="OrthoDB" id="512667at2759"/>
<reference evidence="7 8" key="1">
    <citation type="submission" date="2006-10" db="EMBL/GenBank/DDBJ databases">
        <title>The Genome Sequence of Batrachochytrium dendrobatidis JEL423.</title>
        <authorList>
            <consortium name="The Broad Institute Genome Sequencing Platform"/>
            <person name="Birren B."/>
            <person name="Lander E."/>
            <person name="Galagan J."/>
            <person name="Cuomo C."/>
            <person name="Devon K."/>
            <person name="Jaffe D."/>
            <person name="Butler J."/>
            <person name="Alvarez P."/>
            <person name="Gnerre S."/>
            <person name="Grabherr M."/>
            <person name="Kleber M."/>
            <person name="Mauceli E."/>
            <person name="Brockman W."/>
            <person name="Young S."/>
            <person name="LaButti K."/>
            <person name="Sykes S."/>
            <person name="DeCaprio D."/>
            <person name="Crawford M."/>
            <person name="Koehrsen M."/>
            <person name="Engels R."/>
            <person name="Montgomery P."/>
            <person name="Pearson M."/>
            <person name="Howarth C."/>
            <person name="Larson L."/>
            <person name="White J."/>
            <person name="O'Leary S."/>
            <person name="Kodira C."/>
            <person name="Zeng Q."/>
            <person name="Yandava C."/>
            <person name="Alvarado L."/>
            <person name="Longcore J."/>
            <person name="James T."/>
        </authorList>
    </citation>
    <scope>NUCLEOTIDE SEQUENCE [LARGE SCALE GENOMIC DNA]</scope>
    <source>
        <strain evidence="7 8">JEL423</strain>
    </source>
</reference>
<dbReference type="PROSITE" id="PS51501">
    <property type="entry name" value="ZF_DNL"/>
    <property type="match status" value="1"/>
</dbReference>
<feature type="coiled-coil region" evidence="5">
    <location>
        <begin position="194"/>
        <end position="221"/>
    </location>
</feature>
<keyword evidence="3" id="KW-0862">Zinc</keyword>
<dbReference type="Proteomes" id="UP000077115">
    <property type="component" value="Unassembled WGS sequence"/>
</dbReference>
<evidence type="ECO:0000313" key="8">
    <source>
        <dbReference type="Proteomes" id="UP000077115"/>
    </source>
</evidence>
<dbReference type="InterPro" id="IPR007853">
    <property type="entry name" value="Znf_DNL-typ"/>
</dbReference>
<name>A0A177WBN7_BATDL</name>
<dbReference type="eggNOG" id="KOG3277">
    <property type="taxonomic scope" value="Eukaryota"/>
</dbReference>
<dbReference type="InterPro" id="IPR024158">
    <property type="entry name" value="Mt_import_TIM15"/>
</dbReference>
<dbReference type="GO" id="GO:0008270">
    <property type="term" value="F:zinc ion binding"/>
    <property type="evidence" value="ECO:0007669"/>
    <property type="project" value="UniProtKB-KW"/>
</dbReference>
<keyword evidence="1" id="KW-0479">Metal-binding</keyword>
<evidence type="ECO:0000313" key="7">
    <source>
        <dbReference type="EMBL" id="OAJ37152.1"/>
    </source>
</evidence>
<dbReference type="AlphaFoldDB" id="A0A177WBN7"/>
<dbReference type="STRING" id="403673.A0A177WBN7"/>
<proteinExistence type="predicted"/>
<evidence type="ECO:0000256" key="5">
    <source>
        <dbReference type="SAM" id="Coils"/>
    </source>
</evidence>
<sequence>MSRPSLSWAVSTAATLCNLTRPVYRYHRIASITKHEWFNATRPSYLTGSIHTSYCATRHHSISSNDSDSPVDAGLNVSADRMIIGFTCKVCKHRSYKSMSKKAYTTGVVMIKCDGCKNTHLIADHLGWFDSTKPPGTIEDIMREKGETVKRVQYPMQYHISKSNATNKDDSTEHDTDVDMSMTGMSEWHPDATADAIENVIADAETDMITLQEQNDESIKNQTRIK</sequence>
<evidence type="ECO:0000256" key="4">
    <source>
        <dbReference type="PROSITE-ProRule" id="PRU00834"/>
    </source>
</evidence>
<feature type="domain" description="DNL-type" evidence="6">
    <location>
        <begin position="77"/>
        <end position="174"/>
    </location>
</feature>
<dbReference type="VEuPathDB" id="FungiDB:BDEG_21215"/>
<reference evidence="7 8" key="2">
    <citation type="submission" date="2016-05" db="EMBL/GenBank/DDBJ databases">
        <title>Lineage-specific infection strategies underlie the spectrum of fungal disease in amphibians.</title>
        <authorList>
            <person name="Cuomo C.A."/>
            <person name="Farrer R.A."/>
            <person name="James T."/>
            <person name="Longcore J."/>
            <person name="Birren B."/>
        </authorList>
    </citation>
    <scope>NUCLEOTIDE SEQUENCE [LARGE SCALE GENOMIC DNA]</scope>
    <source>
        <strain evidence="7 8">JEL423</strain>
    </source>
</reference>
<gene>
    <name evidence="7" type="ORF">BDEG_21215</name>
</gene>
<dbReference type="Pfam" id="PF05180">
    <property type="entry name" value="zf-DNL"/>
    <property type="match status" value="1"/>
</dbReference>
<dbReference type="GO" id="GO:0005739">
    <property type="term" value="C:mitochondrion"/>
    <property type="evidence" value="ECO:0007669"/>
    <property type="project" value="TreeGrafter"/>
</dbReference>
<dbReference type="GO" id="GO:0006457">
    <property type="term" value="P:protein folding"/>
    <property type="evidence" value="ECO:0007669"/>
    <property type="project" value="TreeGrafter"/>
</dbReference>
<dbReference type="PANTHER" id="PTHR20922">
    <property type="entry name" value="DNL-TYPE ZINC FINGER PROTEIN"/>
    <property type="match status" value="1"/>
</dbReference>
<dbReference type="GO" id="GO:0050821">
    <property type="term" value="P:protein stabilization"/>
    <property type="evidence" value="ECO:0007669"/>
    <property type="project" value="TreeGrafter"/>
</dbReference>
<protein>
    <recommendedName>
        <fullName evidence="6">DNL-type domain-containing protein</fullName>
    </recommendedName>
</protein>
<organism evidence="7 8">
    <name type="scientific">Batrachochytrium dendrobatidis (strain JEL423)</name>
    <dbReference type="NCBI Taxonomy" id="403673"/>
    <lineage>
        <taxon>Eukaryota</taxon>
        <taxon>Fungi</taxon>
        <taxon>Fungi incertae sedis</taxon>
        <taxon>Chytridiomycota</taxon>
        <taxon>Chytridiomycota incertae sedis</taxon>
        <taxon>Chytridiomycetes</taxon>
        <taxon>Rhizophydiales</taxon>
        <taxon>Rhizophydiales incertae sedis</taxon>
        <taxon>Batrachochytrium</taxon>
    </lineage>
</organism>
<dbReference type="GO" id="GO:0051087">
    <property type="term" value="F:protein-folding chaperone binding"/>
    <property type="evidence" value="ECO:0007669"/>
    <property type="project" value="TreeGrafter"/>
</dbReference>
<evidence type="ECO:0000256" key="2">
    <source>
        <dbReference type="ARBA" id="ARBA00022771"/>
    </source>
</evidence>
<keyword evidence="2 4" id="KW-0863">Zinc-finger</keyword>
<dbReference type="EMBL" id="DS022300">
    <property type="protein sequence ID" value="OAJ37152.1"/>
    <property type="molecule type" value="Genomic_DNA"/>
</dbReference>